<dbReference type="Gene3D" id="3.30.300.30">
    <property type="match status" value="1"/>
</dbReference>
<dbReference type="Pfam" id="PF00501">
    <property type="entry name" value="AMP-binding"/>
    <property type="match status" value="1"/>
</dbReference>
<dbReference type="Proteomes" id="UP001586593">
    <property type="component" value="Unassembled WGS sequence"/>
</dbReference>
<dbReference type="InterPro" id="IPR020845">
    <property type="entry name" value="AMP-binding_CS"/>
</dbReference>
<name>A0ABR3VEA2_9PEZI</name>
<dbReference type="NCBIfam" id="TIGR01733">
    <property type="entry name" value="AA-adenyl-dom"/>
    <property type="match status" value="1"/>
</dbReference>
<protein>
    <recommendedName>
        <fullName evidence="4">AMP-dependent synthetase/ligase domain-containing protein</fullName>
    </recommendedName>
</protein>
<keyword evidence="2" id="KW-0597">Phosphoprotein</keyword>
<keyword evidence="6" id="KW-1185">Reference proteome</keyword>
<dbReference type="InterPro" id="IPR045851">
    <property type="entry name" value="AMP-bd_C_sf"/>
</dbReference>
<evidence type="ECO:0000313" key="5">
    <source>
        <dbReference type="EMBL" id="KAL1839461.1"/>
    </source>
</evidence>
<dbReference type="InterPro" id="IPR010071">
    <property type="entry name" value="AA_adenyl_dom"/>
</dbReference>
<sequence>MLCRVDLVVAYMGALKAGATVSVLDPQYPPDRQKVLLDVARPKFLVCIQRANEAFGKPADTVLNFIATNLDIKSSIPALELSDGGDLKGGLVDGEDCLAPYASRRSDYPNVQVGPDSIPTLSFTSGSEGRPKGVQGRHFSLTYYTPWMAERFGLSENDRFTMLSGIAHDPIQRDIFTPLFLGAKIVIPPADVITYELLAQWMRDHSLTVTHLTPAMGQILVGGATTQFPALRNAFFVGDLLTKKDCRRLRDLAPNTRVINLYGSTESQRSVSYFDVPSKAREPDFLDQLPDVIPVGQGMKDVQLLVVDRDDRTKLCGVGEQGELFLRAGGLAEGYLGDDEKTAELNRSKFLTNWFVEPGRWEREYEQRMAAVAREPWAPFFKGPRDRIYRTGDLGRTRADGSIECVGRIDSQVKIRGFRIELGEIDTCLSQHPFVRENVTIVRRDKDEEPTLVTYFVPETKRWFEHLQQQQQQQGDGGADGGSGSGSGSGSDAVDESMSGMLRRFKSLSEDCRRYLATKIPKYAVPSIFIPLARMPLSKSPCLCPASRFVFQRWKDTRG</sequence>
<evidence type="ECO:0000256" key="2">
    <source>
        <dbReference type="ARBA" id="ARBA00022553"/>
    </source>
</evidence>
<feature type="compositionally biased region" description="Gly residues" evidence="3">
    <location>
        <begin position="475"/>
        <end position="489"/>
    </location>
</feature>
<evidence type="ECO:0000256" key="3">
    <source>
        <dbReference type="SAM" id="MobiDB-lite"/>
    </source>
</evidence>
<dbReference type="PANTHER" id="PTHR44845:SF1">
    <property type="entry name" value="L-2-AMINOADIPATE REDUCTASE"/>
    <property type="match status" value="1"/>
</dbReference>
<dbReference type="InterPro" id="IPR000873">
    <property type="entry name" value="AMP-dep_synth/lig_dom"/>
</dbReference>
<comment type="caution">
    <text evidence="5">The sequence shown here is derived from an EMBL/GenBank/DDBJ whole genome shotgun (WGS) entry which is preliminary data.</text>
</comment>
<organism evidence="5 6">
    <name type="scientific">Phialemonium thermophilum</name>
    <dbReference type="NCBI Taxonomy" id="223376"/>
    <lineage>
        <taxon>Eukaryota</taxon>
        <taxon>Fungi</taxon>
        <taxon>Dikarya</taxon>
        <taxon>Ascomycota</taxon>
        <taxon>Pezizomycotina</taxon>
        <taxon>Sordariomycetes</taxon>
        <taxon>Sordariomycetidae</taxon>
        <taxon>Cephalothecales</taxon>
        <taxon>Cephalothecaceae</taxon>
        <taxon>Phialemonium</taxon>
    </lineage>
</organism>
<feature type="domain" description="AMP-dependent synthetase/ligase" evidence="4">
    <location>
        <begin position="4"/>
        <end position="336"/>
    </location>
</feature>
<evidence type="ECO:0000259" key="4">
    <source>
        <dbReference type="Pfam" id="PF00501"/>
    </source>
</evidence>
<dbReference type="Gene3D" id="3.40.50.12780">
    <property type="entry name" value="N-terminal domain of ligase-like"/>
    <property type="match status" value="1"/>
</dbReference>
<reference evidence="5 6" key="1">
    <citation type="journal article" date="2024" name="Commun. Biol.">
        <title>Comparative genomic analysis of thermophilic fungi reveals convergent evolutionary adaptations and gene losses.</title>
        <authorList>
            <person name="Steindorff A.S."/>
            <person name="Aguilar-Pontes M.V."/>
            <person name="Robinson A.J."/>
            <person name="Andreopoulos B."/>
            <person name="LaButti K."/>
            <person name="Kuo A."/>
            <person name="Mondo S."/>
            <person name="Riley R."/>
            <person name="Otillar R."/>
            <person name="Haridas S."/>
            <person name="Lipzen A."/>
            <person name="Grimwood J."/>
            <person name="Schmutz J."/>
            <person name="Clum A."/>
            <person name="Reid I.D."/>
            <person name="Moisan M.C."/>
            <person name="Butler G."/>
            <person name="Nguyen T.T.M."/>
            <person name="Dewar K."/>
            <person name="Conant G."/>
            <person name="Drula E."/>
            <person name="Henrissat B."/>
            <person name="Hansel C."/>
            <person name="Singer S."/>
            <person name="Hutchinson M.I."/>
            <person name="de Vries R.P."/>
            <person name="Natvig D.O."/>
            <person name="Powell A.J."/>
            <person name="Tsang A."/>
            <person name="Grigoriev I.V."/>
        </authorList>
    </citation>
    <scope>NUCLEOTIDE SEQUENCE [LARGE SCALE GENOMIC DNA]</scope>
    <source>
        <strain evidence="5 6">ATCC 24622</strain>
    </source>
</reference>
<evidence type="ECO:0000256" key="1">
    <source>
        <dbReference type="ARBA" id="ARBA00022450"/>
    </source>
</evidence>
<dbReference type="PROSITE" id="PS00455">
    <property type="entry name" value="AMP_BINDING"/>
    <property type="match status" value="1"/>
</dbReference>
<dbReference type="EMBL" id="JAZHXJ010002332">
    <property type="protein sequence ID" value="KAL1839461.1"/>
    <property type="molecule type" value="Genomic_DNA"/>
</dbReference>
<accession>A0ABR3VEA2</accession>
<evidence type="ECO:0000313" key="6">
    <source>
        <dbReference type="Proteomes" id="UP001586593"/>
    </source>
</evidence>
<proteinExistence type="predicted"/>
<dbReference type="SUPFAM" id="SSF56801">
    <property type="entry name" value="Acetyl-CoA synthetase-like"/>
    <property type="match status" value="1"/>
</dbReference>
<keyword evidence="1" id="KW-0596">Phosphopantetheine</keyword>
<dbReference type="PANTHER" id="PTHR44845">
    <property type="entry name" value="CARRIER DOMAIN-CONTAINING PROTEIN"/>
    <property type="match status" value="1"/>
</dbReference>
<gene>
    <name evidence="5" type="ORF">VTK73DRAFT_4034</name>
</gene>
<feature type="region of interest" description="Disordered" evidence="3">
    <location>
        <begin position="467"/>
        <end position="495"/>
    </location>
</feature>
<dbReference type="InterPro" id="IPR042099">
    <property type="entry name" value="ANL_N_sf"/>
</dbReference>